<dbReference type="Gene3D" id="3.40.605.10">
    <property type="entry name" value="Aldehyde Dehydrogenase, Chain A, domain 1"/>
    <property type="match status" value="1"/>
</dbReference>
<dbReference type="Proteomes" id="UP000270743">
    <property type="component" value="Unassembled WGS sequence"/>
</dbReference>
<dbReference type="RefSeq" id="WP_206436874.1">
    <property type="nucleotide sequence ID" value="NZ_UZWE01000024.1"/>
</dbReference>
<gene>
    <name evidence="8" type="primary">betB_1</name>
    <name evidence="8" type="ORF">PARHAE_01045</name>
</gene>
<protein>
    <submittedName>
        <fullName evidence="8">NAD/NADP-dependent betaine aldehyde dehydrogenase</fullName>
        <ecNumber evidence="8">1.2.1.8</ecNumber>
    </submittedName>
</protein>
<dbReference type="FunFam" id="3.40.605.10:FF:000007">
    <property type="entry name" value="NAD/NADP-dependent betaine aldehyde dehydrogenase"/>
    <property type="match status" value="1"/>
</dbReference>
<keyword evidence="9" id="KW-1185">Reference proteome</keyword>
<evidence type="ECO:0000313" key="9">
    <source>
        <dbReference type="Proteomes" id="UP000270743"/>
    </source>
</evidence>
<keyword evidence="3" id="KW-0558">Oxidation</keyword>
<dbReference type="PROSITE" id="PS00687">
    <property type="entry name" value="ALDEHYDE_DEHYDR_GLU"/>
    <property type="match status" value="1"/>
</dbReference>
<organism evidence="8 9">
    <name type="scientific">Paracoccus haematequi</name>
    <dbReference type="NCBI Taxonomy" id="2491866"/>
    <lineage>
        <taxon>Bacteria</taxon>
        <taxon>Pseudomonadati</taxon>
        <taxon>Pseudomonadota</taxon>
        <taxon>Alphaproteobacteria</taxon>
        <taxon>Rhodobacterales</taxon>
        <taxon>Paracoccaceae</taxon>
        <taxon>Paracoccus</taxon>
    </lineage>
</organism>
<dbReference type="InterPro" id="IPR015590">
    <property type="entry name" value="Aldehyde_DH_dom"/>
</dbReference>
<dbReference type="EMBL" id="UZWE01000024">
    <property type="protein sequence ID" value="VDS07866.1"/>
    <property type="molecule type" value="Genomic_DNA"/>
</dbReference>
<dbReference type="SUPFAM" id="SSF53720">
    <property type="entry name" value="ALDH-like"/>
    <property type="match status" value="1"/>
</dbReference>
<dbReference type="Pfam" id="PF00171">
    <property type="entry name" value="Aldedh"/>
    <property type="match status" value="1"/>
</dbReference>
<feature type="region of interest" description="Disordered" evidence="6">
    <location>
        <begin position="1"/>
        <end position="20"/>
    </location>
</feature>
<evidence type="ECO:0000256" key="4">
    <source>
        <dbReference type="PROSITE-ProRule" id="PRU10007"/>
    </source>
</evidence>
<dbReference type="EC" id="1.2.1.8" evidence="8"/>
<dbReference type="PANTHER" id="PTHR11699">
    <property type="entry name" value="ALDEHYDE DEHYDROGENASE-RELATED"/>
    <property type="match status" value="1"/>
</dbReference>
<sequence length="492" mass="52153">MTQGQAPISAARTEPGTAYQDQAARGHVIDGRMTPPSLRLLQEFDPSRGTPGYRISAGGSDEVGLAVAVASSAWPAWAALRPIARGRILSRIAAGLREKAEVFALTDQRETGRPLPACRAEVELAAQYFEFYAGLVNTMGGEVIDLGEGYHSYIRHEPWGVVAVITPWNSPLTQLARAVAPALATGNAVVVKPSEFTSVGTLLLALTAAEDWGLPPGLFNVVTGTGEEAGAALVAHRGTRMISFTGSVRAGRRIGEVAADRIVPCSLELGGKSANILLADADLEAAIPGVIQGFTANAGQLCSAGTRILVHRSIEAEVTARLRTAIAAIRTGRSPDCRMGPILTQPQFRRVSGLIEGARGQGVTLCEGPAPEGEGWYVPPTLLLGLSNDHPLVREEIFGPVAALIPFDDEEEAVTIANDSDYGLANGIWTRDLSRAHRIASRLQSGQVFINEYFAGGVETPFGGYKQSGLGREKGRVALHHYCQVKTVTARL</sequence>
<evidence type="ECO:0000259" key="7">
    <source>
        <dbReference type="Pfam" id="PF00171"/>
    </source>
</evidence>
<evidence type="ECO:0000313" key="8">
    <source>
        <dbReference type="EMBL" id="VDS07866.1"/>
    </source>
</evidence>
<dbReference type="Gene3D" id="3.40.309.10">
    <property type="entry name" value="Aldehyde Dehydrogenase, Chain A, domain 2"/>
    <property type="match status" value="1"/>
</dbReference>
<dbReference type="InterPro" id="IPR016161">
    <property type="entry name" value="Ald_DH/histidinol_DH"/>
</dbReference>
<evidence type="ECO:0000256" key="6">
    <source>
        <dbReference type="SAM" id="MobiDB-lite"/>
    </source>
</evidence>
<dbReference type="InterPro" id="IPR016162">
    <property type="entry name" value="Ald_DH_N"/>
</dbReference>
<dbReference type="InterPro" id="IPR029510">
    <property type="entry name" value="Ald_DH_CS_GLU"/>
</dbReference>
<feature type="domain" description="Aldehyde dehydrogenase" evidence="7">
    <location>
        <begin position="41"/>
        <end position="488"/>
    </location>
</feature>
<evidence type="ECO:0000256" key="1">
    <source>
        <dbReference type="ARBA" id="ARBA00009986"/>
    </source>
</evidence>
<evidence type="ECO:0000256" key="3">
    <source>
        <dbReference type="ARBA" id="ARBA00023097"/>
    </source>
</evidence>
<reference evidence="8 9" key="1">
    <citation type="submission" date="2018-12" db="EMBL/GenBank/DDBJ databases">
        <authorList>
            <person name="Criscuolo A."/>
        </authorList>
    </citation>
    <scope>NUCLEOTIDE SEQUENCE [LARGE SCALE GENOMIC DNA]</scope>
    <source>
        <strain evidence="8">ACIP1116241</strain>
    </source>
</reference>
<dbReference type="InterPro" id="IPR016163">
    <property type="entry name" value="Ald_DH_C"/>
</dbReference>
<feature type="active site" evidence="4">
    <location>
        <position position="268"/>
    </location>
</feature>
<dbReference type="AlphaFoldDB" id="A0A447IK43"/>
<proteinExistence type="inferred from homology"/>
<name>A0A447IK43_9RHOB</name>
<dbReference type="FunFam" id="3.40.605.10:FF:000026">
    <property type="entry name" value="Aldehyde dehydrogenase, putative"/>
    <property type="match status" value="1"/>
</dbReference>
<dbReference type="GO" id="GO:0008802">
    <property type="term" value="F:betaine-aldehyde dehydrogenase (NAD+) activity"/>
    <property type="evidence" value="ECO:0007669"/>
    <property type="project" value="UniProtKB-EC"/>
</dbReference>
<evidence type="ECO:0000256" key="5">
    <source>
        <dbReference type="RuleBase" id="RU003345"/>
    </source>
</evidence>
<comment type="similarity">
    <text evidence="1 5">Belongs to the aldehyde dehydrogenase family.</text>
</comment>
<evidence type="ECO:0000256" key="2">
    <source>
        <dbReference type="ARBA" id="ARBA00023002"/>
    </source>
</evidence>
<accession>A0A447IK43</accession>
<keyword evidence="2 5" id="KW-0560">Oxidoreductase</keyword>